<evidence type="ECO:0000256" key="2">
    <source>
        <dbReference type="ARBA" id="ARBA00022737"/>
    </source>
</evidence>
<dbReference type="FunFam" id="2.40.50.140:FF:000051">
    <property type="entry name" value="RNA-binding transcriptional accessory protein"/>
    <property type="match status" value="1"/>
</dbReference>
<comment type="similarity">
    <text evidence="1">Belongs to the bacterial ribosomal protein bS1 family.</text>
</comment>
<organism evidence="10 11">
    <name type="scientific">Oligosphaera ethanolica</name>
    <dbReference type="NCBI Taxonomy" id="760260"/>
    <lineage>
        <taxon>Bacteria</taxon>
        <taxon>Pseudomonadati</taxon>
        <taxon>Lentisphaerota</taxon>
        <taxon>Oligosphaeria</taxon>
        <taxon>Oligosphaerales</taxon>
        <taxon>Oligosphaeraceae</taxon>
        <taxon>Oligosphaera</taxon>
    </lineage>
</organism>
<feature type="region of interest" description="Disordered" evidence="8">
    <location>
        <begin position="548"/>
        <end position="592"/>
    </location>
</feature>
<accession>A0AAE3VEI3</accession>
<dbReference type="InterPro" id="IPR050437">
    <property type="entry name" value="Ribos_protein_bS1-like"/>
</dbReference>
<evidence type="ECO:0000256" key="1">
    <source>
        <dbReference type="ARBA" id="ARBA00006767"/>
    </source>
</evidence>
<evidence type="ECO:0000256" key="3">
    <source>
        <dbReference type="ARBA" id="ARBA00022884"/>
    </source>
</evidence>
<dbReference type="PANTHER" id="PTHR10724:SF7">
    <property type="entry name" value="SMALL RIBOSOMAL SUBUNIT PROTEIN BS1C"/>
    <property type="match status" value="1"/>
</dbReference>
<feature type="domain" description="S1 motif" evidence="9">
    <location>
        <begin position="110"/>
        <end position="175"/>
    </location>
</feature>
<dbReference type="GO" id="GO:0003729">
    <property type="term" value="F:mRNA binding"/>
    <property type="evidence" value="ECO:0007669"/>
    <property type="project" value="UniProtKB-ARBA"/>
</dbReference>
<dbReference type="CDD" id="cd04465">
    <property type="entry name" value="S1_RPS1_repeat_ec2_hs2"/>
    <property type="match status" value="1"/>
</dbReference>
<keyword evidence="2" id="KW-0677">Repeat</keyword>
<feature type="domain" description="S1 motif" evidence="9">
    <location>
        <begin position="29"/>
        <end position="92"/>
    </location>
</feature>
<proteinExistence type="inferred from homology"/>
<dbReference type="CDD" id="cd05688">
    <property type="entry name" value="S1_RPS1_repeat_ec3"/>
    <property type="match status" value="1"/>
</dbReference>
<dbReference type="PANTHER" id="PTHR10724">
    <property type="entry name" value="30S RIBOSOMAL PROTEIN S1"/>
    <property type="match status" value="1"/>
</dbReference>
<keyword evidence="5" id="KW-0687">Ribonucleoprotein</keyword>
<feature type="domain" description="S1 motif" evidence="9">
    <location>
        <begin position="455"/>
        <end position="524"/>
    </location>
</feature>
<evidence type="ECO:0000256" key="6">
    <source>
        <dbReference type="ARBA" id="ARBA00035293"/>
    </source>
</evidence>
<name>A0AAE3VEI3_9BACT</name>
<feature type="compositionally biased region" description="Basic and acidic residues" evidence="8">
    <location>
        <begin position="557"/>
        <end position="570"/>
    </location>
</feature>
<dbReference type="SUPFAM" id="SSF50249">
    <property type="entry name" value="Nucleic acid-binding proteins"/>
    <property type="match status" value="6"/>
</dbReference>
<feature type="domain" description="S1 motif" evidence="9">
    <location>
        <begin position="196"/>
        <end position="264"/>
    </location>
</feature>
<evidence type="ECO:0000313" key="11">
    <source>
        <dbReference type="Proteomes" id="UP001238163"/>
    </source>
</evidence>
<dbReference type="Proteomes" id="UP001238163">
    <property type="component" value="Unassembled WGS sequence"/>
</dbReference>
<dbReference type="Pfam" id="PF00575">
    <property type="entry name" value="S1"/>
    <property type="match status" value="6"/>
</dbReference>
<dbReference type="GO" id="GO:0006412">
    <property type="term" value="P:translation"/>
    <property type="evidence" value="ECO:0007669"/>
    <property type="project" value="InterPro"/>
</dbReference>
<dbReference type="Gene3D" id="2.40.50.140">
    <property type="entry name" value="Nucleic acid-binding proteins"/>
    <property type="match status" value="6"/>
</dbReference>
<evidence type="ECO:0000313" key="10">
    <source>
        <dbReference type="EMBL" id="MDQ0288833.1"/>
    </source>
</evidence>
<evidence type="ECO:0000256" key="7">
    <source>
        <dbReference type="ARBA" id="ARBA00035517"/>
    </source>
</evidence>
<keyword evidence="3" id="KW-0694">RNA-binding</keyword>
<keyword evidence="4 10" id="KW-0689">Ribosomal protein</keyword>
<dbReference type="EMBL" id="JAUSVL010000001">
    <property type="protein sequence ID" value="MDQ0288833.1"/>
    <property type="molecule type" value="Genomic_DNA"/>
</dbReference>
<dbReference type="AlphaFoldDB" id="A0AAE3VEI3"/>
<reference evidence="10" key="1">
    <citation type="submission" date="2023-07" db="EMBL/GenBank/DDBJ databases">
        <title>Genomic Encyclopedia of Type Strains, Phase IV (KMG-IV): sequencing the most valuable type-strain genomes for metagenomic binning, comparative biology and taxonomic classification.</title>
        <authorList>
            <person name="Goeker M."/>
        </authorList>
    </citation>
    <scope>NUCLEOTIDE SEQUENCE</scope>
    <source>
        <strain evidence="10">DSM 24202</strain>
    </source>
</reference>
<dbReference type="NCBIfam" id="NF004952">
    <property type="entry name" value="PRK06299.1-2"/>
    <property type="match status" value="1"/>
</dbReference>
<evidence type="ECO:0000256" key="8">
    <source>
        <dbReference type="SAM" id="MobiDB-lite"/>
    </source>
</evidence>
<keyword evidence="11" id="KW-1185">Reference proteome</keyword>
<dbReference type="FunFam" id="2.40.50.140:FF:000011">
    <property type="entry name" value="30S ribosomal protein S1"/>
    <property type="match status" value="2"/>
</dbReference>
<evidence type="ECO:0000259" key="9">
    <source>
        <dbReference type="PROSITE" id="PS50126"/>
    </source>
</evidence>
<dbReference type="FunFam" id="2.40.50.140:FF:000110">
    <property type="entry name" value="30S ribosomal protein S1"/>
    <property type="match status" value="1"/>
</dbReference>
<dbReference type="InterPro" id="IPR003029">
    <property type="entry name" value="S1_domain"/>
</dbReference>
<gene>
    <name evidence="10" type="ORF">J3R75_000940</name>
</gene>
<dbReference type="InterPro" id="IPR012340">
    <property type="entry name" value="NA-bd_OB-fold"/>
</dbReference>
<evidence type="ECO:0000256" key="4">
    <source>
        <dbReference type="ARBA" id="ARBA00022980"/>
    </source>
</evidence>
<feature type="domain" description="S1 motif" evidence="9">
    <location>
        <begin position="281"/>
        <end position="351"/>
    </location>
</feature>
<protein>
    <recommendedName>
        <fullName evidence="6">Small ribosomal subunit protein bS1</fullName>
    </recommendedName>
    <alternativeName>
        <fullName evidence="7">30S ribosomal protein S1</fullName>
    </alternativeName>
</protein>
<dbReference type="SMART" id="SM00316">
    <property type="entry name" value="S1"/>
    <property type="match status" value="6"/>
</dbReference>
<dbReference type="InterPro" id="IPR000110">
    <property type="entry name" value="Ribosomal_bS1"/>
</dbReference>
<dbReference type="GO" id="GO:0003735">
    <property type="term" value="F:structural constituent of ribosome"/>
    <property type="evidence" value="ECO:0007669"/>
    <property type="project" value="InterPro"/>
</dbReference>
<sequence length="592" mass="66063">MSKNNINLEDMPSMEELLGGQTNVNFQENTLVKGRVAEKTDKGVLLDIGYKAEALVDRQEIKNWDTIQVGDELEVYLEQIEDEENIPVVSIHKAELQKAWDSIVANYEEGGLIKGTIRNRVKGGLIVDVGVEAFLPGSQVDLGPARNLDDYVGKQEDFKILKINAERRNIVLSRRELLEAARAEQRTKLMDELIPKQIRRGVVKNITEFGAFVDLNGMDGLLHITDMSWGRVSHPSEVVKVGEEIEVMILEVDRERQRVSLGLKQKEGNPWDTVDVKYPKDSRIKGRVVNVMPYGAFVELEEGIEGLIHVSEMSWTKKVNRASDILHEGDEVEAVVLDVNKEDRKISLGLRQTQSNPWEVIKERYPKGTRIKGKVRNMTGYGAFVQIQDDIDGMIHVSDMSWIRKINHPSEVLQKGMEVEAVILDVDADHQRISLSMKKLTDDPWQTIQNKYQVGDVVEGKITKLASFGAFVELEGGIDGLIHISELSDERVNRVKDVVQVGDTVKARVKNINTDERRIGLSMKDATEGSEIPTSLAALHSNTGNDLGGLGGMLDDAFQRAQEETEKATDEAPADEDDKATAAAPANEDDKA</sequence>
<dbReference type="InterPro" id="IPR035104">
    <property type="entry name" value="Ribosomal_protein_S1-like"/>
</dbReference>
<dbReference type="PRINTS" id="PR00681">
    <property type="entry name" value="RIBOSOMALS1"/>
</dbReference>
<dbReference type="PROSITE" id="PS50126">
    <property type="entry name" value="S1"/>
    <property type="match status" value="6"/>
</dbReference>
<comment type="caution">
    <text evidence="10">The sequence shown here is derived from an EMBL/GenBank/DDBJ whole genome shotgun (WGS) entry which is preliminary data.</text>
</comment>
<dbReference type="GO" id="GO:0022627">
    <property type="term" value="C:cytosolic small ribosomal subunit"/>
    <property type="evidence" value="ECO:0007669"/>
    <property type="project" value="TreeGrafter"/>
</dbReference>
<evidence type="ECO:0000256" key="5">
    <source>
        <dbReference type="ARBA" id="ARBA00023274"/>
    </source>
</evidence>
<dbReference type="FunFam" id="2.40.50.140:FF:000018">
    <property type="entry name" value="30S ribosomal protein S1"/>
    <property type="match status" value="1"/>
</dbReference>
<feature type="domain" description="S1 motif" evidence="9">
    <location>
        <begin position="368"/>
        <end position="438"/>
    </location>
</feature>
<dbReference type="NCBIfam" id="TIGR00717">
    <property type="entry name" value="rpsA"/>
    <property type="match status" value="1"/>
</dbReference>